<accession>A0AAX6FHY2</accession>
<dbReference type="AlphaFoldDB" id="A0AAX6FHY2"/>
<proteinExistence type="predicted"/>
<comment type="caution">
    <text evidence="2">The sequence shown here is derived from an EMBL/GenBank/DDBJ whole genome shotgun (WGS) entry which is preliminary data.</text>
</comment>
<organism evidence="2 3">
    <name type="scientific">Iris pallida</name>
    <name type="common">Sweet iris</name>
    <dbReference type="NCBI Taxonomy" id="29817"/>
    <lineage>
        <taxon>Eukaryota</taxon>
        <taxon>Viridiplantae</taxon>
        <taxon>Streptophyta</taxon>
        <taxon>Embryophyta</taxon>
        <taxon>Tracheophyta</taxon>
        <taxon>Spermatophyta</taxon>
        <taxon>Magnoliopsida</taxon>
        <taxon>Liliopsida</taxon>
        <taxon>Asparagales</taxon>
        <taxon>Iridaceae</taxon>
        <taxon>Iridoideae</taxon>
        <taxon>Irideae</taxon>
        <taxon>Iris</taxon>
    </lineage>
</organism>
<name>A0AAX6FHY2_IRIPA</name>
<sequence length="41" mass="4321">MVDGKDIEFWSVVELERVEGATADQASPCNVSLLPVSATGV</sequence>
<gene>
    <name evidence="2" type="ORF">M6B38_133950</name>
    <name evidence="1" type="ORF">M6B38_198260</name>
</gene>
<keyword evidence="3" id="KW-1185">Reference proteome</keyword>
<reference evidence="2" key="2">
    <citation type="submission" date="2023-04" db="EMBL/GenBank/DDBJ databases">
        <authorList>
            <person name="Bruccoleri R.E."/>
            <person name="Oakeley E.J."/>
            <person name="Faust A.-M."/>
            <person name="Dessus-Babus S."/>
            <person name="Altorfer M."/>
            <person name="Burckhardt D."/>
            <person name="Oertli M."/>
            <person name="Naumann U."/>
            <person name="Petersen F."/>
            <person name="Wong J."/>
        </authorList>
    </citation>
    <scope>NUCLEOTIDE SEQUENCE</scope>
    <source>
        <strain evidence="2">GSM-AAB239-AS_SAM_17_03QT</strain>
        <tissue evidence="2">Leaf</tissue>
    </source>
</reference>
<dbReference type="EMBL" id="JANAVB010028818">
    <property type="protein sequence ID" value="KAJ6815581.1"/>
    <property type="molecule type" value="Genomic_DNA"/>
</dbReference>
<protein>
    <submittedName>
        <fullName evidence="2">TRAF3-interacting protein 1-like</fullName>
    </submittedName>
</protein>
<reference evidence="2" key="1">
    <citation type="journal article" date="2023" name="GigaByte">
        <title>Genome assembly of the bearded iris, Iris pallida Lam.</title>
        <authorList>
            <person name="Bruccoleri R.E."/>
            <person name="Oakeley E.J."/>
            <person name="Faust A.M.E."/>
            <person name="Altorfer M."/>
            <person name="Dessus-Babus S."/>
            <person name="Burckhardt D."/>
            <person name="Oertli M."/>
            <person name="Naumann U."/>
            <person name="Petersen F."/>
            <person name="Wong J."/>
        </authorList>
    </citation>
    <scope>NUCLEOTIDE SEQUENCE</scope>
    <source>
        <strain evidence="2">GSM-AAB239-AS_SAM_17_03QT</strain>
    </source>
</reference>
<dbReference type="Proteomes" id="UP001140949">
    <property type="component" value="Unassembled WGS sequence"/>
</dbReference>
<evidence type="ECO:0000313" key="1">
    <source>
        <dbReference type="EMBL" id="KAJ6801538.1"/>
    </source>
</evidence>
<evidence type="ECO:0000313" key="3">
    <source>
        <dbReference type="Proteomes" id="UP001140949"/>
    </source>
</evidence>
<evidence type="ECO:0000313" key="2">
    <source>
        <dbReference type="EMBL" id="KAJ6815581.1"/>
    </source>
</evidence>
<dbReference type="EMBL" id="JANAVB010037854">
    <property type="protein sequence ID" value="KAJ6801538.1"/>
    <property type="molecule type" value="Genomic_DNA"/>
</dbReference>